<evidence type="ECO:0000256" key="4">
    <source>
        <dbReference type="ARBA" id="ARBA00022840"/>
    </source>
</evidence>
<evidence type="ECO:0000313" key="9">
    <source>
        <dbReference type="Proteomes" id="UP001595993"/>
    </source>
</evidence>
<feature type="binding site" evidence="5">
    <location>
        <position position="44"/>
    </location>
    <ligand>
        <name>ATP</name>
        <dbReference type="ChEBI" id="CHEBI:30616"/>
    </ligand>
</feature>
<comment type="caution">
    <text evidence="8">The sequence shown here is derived from an EMBL/GenBank/DDBJ whole genome shotgun (WGS) entry which is preliminary data.</text>
</comment>
<dbReference type="Pfam" id="PF00069">
    <property type="entry name" value="Pkinase"/>
    <property type="match status" value="1"/>
</dbReference>
<keyword evidence="9" id="KW-1185">Reference proteome</keyword>
<dbReference type="InterPro" id="IPR017441">
    <property type="entry name" value="Protein_kinase_ATP_BS"/>
</dbReference>
<evidence type="ECO:0000256" key="5">
    <source>
        <dbReference type="PROSITE-ProRule" id="PRU10141"/>
    </source>
</evidence>
<dbReference type="Pfam" id="PF13360">
    <property type="entry name" value="PQQ_2"/>
    <property type="match status" value="1"/>
</dbReference>
<dbReference type="EMBL" id="JBHSFE010000014">
    <property type="protein sequence ID" value="MFC4609391.1"/>
    <property type="molecule type" value="Genomic_DNA"/>
</dbReference>
<evidence type="ECO:0000256" key="6">
    <source>
        <dbReference type="SAM" id="MobiDB-lite"/>
    </source>
</evidence>
<dbReference type="Gene3D" id="2.130.10.10">
    <property type="entry name" value="YVTN repeat-like/Quinoprotein amine dehydrogenase"/>
    <property type="match status" value="1"/>
</dbReference>
<dbReference type="PROSITE" id="PS00108">
    <property type="entry name" value="PROTEIN_KINASE_ST"/>
    <property type="match status" value="1"/>
</dbReference>
<proteinExistence type="predicted"/>
<dbReference type="SUPFAM" id="SSF50998">
    <property type="entry name" value="Quinoprotein alcohol dehydrogenase-like"/>
    <property type="match status" value="1"/>
</dbReference>
<dbReference type="SUPFAM" id="SSF56112">
    <property type="entry name" value="Protein kinase-like (PK-like)"/>
    <property type="match status" value="1"/>
</dbReference>
<dbReference type="InterPro" id="IPR011009">
    <property type="entry name" value="Kinase-like_dom_sf"/>
</dbReference>
<evidence type="ECO:0000256" key="3">
    <source>
        <dbReference type="ARBA" id="ARBA00022777"/>
    </source>
</evidence>
<dbReference type="PANTHER" id="PTHR43289">
    <property type="entry name" value="MITOGEN-ACTIVATED PROTEIN KINASE KINASE KINASE 20-RELATED"/>
    <property type="match status" value="1"/>
</dbReference>
<dbReference type="InterPro" id="IPR002372">
    <property type="entry name" value="PQQ_rpt_dom"/>
</dbReference>
<reference evidence="9" key="1">
    <citation type="journal article" date="2019" name="Int. J. Syst. Evol. Microbiol.">
        <title>The Global Catalogue of Microorganisms (GCM) 10K type strain sequencing project: providing services to taxonomists for standard genome sequencing and annotation.</title>
        <authorList>
            <consortium name="The Broad Institute Genomics Platform"/>
            <consortium name="The Broad Institute Genome Sequencing Center for Infectious Disease"/>
            <person name="Wu L."/>
            <person name="Ma J."/>
        </authorList>
    </citation>
    <scope>NUCLEOTIDE SEQUENCE [LARGE SCALE GENOMIC DNA]</scope>
    <source>
        <strain evidence="9">CGMCC 4.7139</strain>
    </source>
</reference>
<feature type="region of interest" description="Disordered" evidence="6">
    <location>
        <begin position="348"/>
        <end position="369"/>
    </location>
</feature>
<accession>A0ABV9G901</accession>
<keyword evidence="1" id="KW-0808">Transferase</keyword>
<dbReference type="InterPro" id="IPR018391">
    <property type="entry name" value="PQQ_b-propeller_rpt"/>
</dbReference>
<evidence type="ECO:0000256" key="2">
    <source>
        <dbReference type="ARBA" id="ARBA00022741"/>
    </source>
</evidence>
<dbReference type="InterPro" id="IPR011047">
    <property type="entry name" value="Quinoprotein_ADH-like_sf"/>
</dbReference>
<dbReference type="Gene3D" id="3.30.200.20">
    <property type="entry name" value="Phosphorylase Kinase, domain 1"/>
    <property type="match status" value="1"/>
</dbReference>
<keyword evidence="3" id="KW-0418">Kinase</keyword>
<dbReference type="PROSITE" id="PS00107">
    <property type="entry name" value="PROTEIN_KINASE_ATP"/>
    <property type="match status" value="1"/>
</dbReference>
<evidence type="ECO:0000313" key="8">
    <source>
        <dbReference type="EMBL" id="MFC4609391.1"/>
    </source>
</evidence>
<dbReference type="PANTHER" id="PTHR43289:SF34">
    <property type="entry name" value="SERINE_THREONINE-PROTEIN KINASE YBDM-RELATED"/>
    <property type="match status" value="1"/>
</dbReference>
<evidence type="ECO:0000256" key="1">
    <source>
        <dbReference type="ARBA" id="ARBA00022679"/>
    </source>
</evidence>
<gene>
    <name evidence="8" type="ORF">ACFO9E_16415</name>
</gene>
<dbReference type="CDD" id="cd14014">
    <property type="entry name" value="STKc_PknB_like"/>
    <property type="match status" value="1"/>
</dbReference>
<dbReference type="Proteomes" id="UP001595993">
    <property type="component" value="Unassembled WGS sequence"/>
</dbReference>
<dbReference type="InterPro" id="IPR008271">
    <property type="entry name" value="Ser/Thr_kinase_AS"/>
</dbReference>
<protein>
    <submittedName>
        <fullName evidence="8">PQQ-binding-like beta-propeller repeat protein</fullName>
    </submittedName>
</protein>
<dbReference type="InterPro" id="IPR015943">
    <property type="entry name" value="WD40/YVTN_repeat-like_dom_sf"/>
</dbReference>
<dbReference type="SMART" id="SM00564">
    <property type="entry name" value="PQQ"/>
    <property type="match status" value="5"/>
</dbReference>
<keyword evidence="2 5" id="KW-0547">Nucleotide-binding</keyword>
<keyword evidence="4 5" id="KW-0067">ATP-binding</keyword>
<dbReference type="SMART" id="SM00220">
    <property type="entry name" value="S_TKc"/>
    <property type="match status" value="1"/>
</dbReference>
<organism evidence="8 9">
    <name type="scientific">Streptomyces maoxianensis</name>
    <dbReference type="NCBI Taxonomy" id="1459942"/>
    <lineage>
        <taxon>Bacteria</taxon>
        <taxon>Bacillati</taxon>
        <taxon>Actinomycetota</taxon>
        <taxon>Actinomycetes</taxon>
        <taxon>Kitasatosporales</taxon>
        <taxon>Streptomycetaceae</taxon>
        <taxon>Streptomyces</taxon>
    </lineage>
</organism>
<evidence type="ECO:0000259" key="7">
    <source>
        <dbReference type="PROSITE" id="PS50011"/>
    </source>
</evidence>
<feature type="domain" description="Protein kinase" evidence="7">
    <location>
        <begin position="16"/>
        <end position="268"/>
    </location>
</feature>
<dbReference type="InterPro" id="IPR000719">
    <property type="entry name" value="Prot_kinase_dom"/>
</dbReference>
<dbReference type="PROSITE" id="PS50011">
    <property type="entry name" value="PROTEIN_KINASE_DOM"/>
    <property type="match status" value="1"/>
</dbReference>
<sequence length="736" mass="77854">MLSPLTHDDPVQIGAYRLTARLGSGGMGTVYLARSAGGRTVALKTMHAGIAADADFRTRFRLETDAARIIGGHHGATVVDADPLAETPWLATEYVLGPPLDDAVSLSGALPEPSVRALGAALAGALAQLHASEVVHRDLKPSNVMITAYGPKIIDFGIARAAGDDRLTRTGAAAGTPAFMSPEQATGQEHTPAGDVFALAGVLVFALTGHGPFGSGQPADLLYRVRYGDPDLTGVPAAVVPILMRCLSKDPARRPATMDLAAELHHGQGQFADHLPATILTEIARRATEVWQHQPHRLQPPADHNTAETIHAFTRAPMPRRKVLALSGGSALAMTAAGVGAWSWLKSPGGKAAGAEPSPPPTANTPLPTTVADRRETWRKSIGSSRRPLVRMTVGEVVAMMTDEGLLALDARSGERRWIADKVKHPRHVHSDGKRIHVLLPGGKHGNQLSLHAVDPVGGRTSLVGSFAKFDKPLQEAALLQVVGDTVYLAARKGLPNDAAGVRAQSWSVMAVNPRTGTERWSSPIRSYDMENPEDSIFSAFAGNRLILCRTAKSGGSLEVSARDARNGQHAWDATVARAAATDPPSAVPNTLATDDTRAYVGGNRIQAHQLTDGAVTWAFGDGRSSGSYGTPVVRDGVVYAAEKGRGVVALSATNGELRWEAETGALPDLRVPPVVGGEFLFVMAETGIRAVSLSKHSEDWSSKPGSPSLVLHEDSKRLVQSDGKQVFAIRFDLTY</sequence>
<dbReference type="Gene3D" id="1.10.510.10">
    <property type="entry name" value="Transferase(Phosphotransferase) domain 1"/>
    <property type="match status" value="1"/>
</dbReference>
<dbReference type="RefSeq" id="WP_381196107.1">
    <property type="nucleotide sequence ID" value="NZ_JBHSFE010000014.1"/>
</dbReference>
<name>A0ABV9G901_9ACTN</name>